<dbReference type="GO" id="GO:0016020">
    <property type="term" value="C:membrane"/>
    <property type="evidence" value="ECO:0007669"/>
    <property type="project" value="InterPro"/>
</dbReference>
<sequence length="273" mass="31860">MIINYDSPGQLCNRIWSLIPSIAYGLKCEEKVLVINFDEYLPVFSNLNRNKLIRFKSKKLLQRIFLSLKARGYIQNGRSNVFRKLFNLNLIEGWSNRLGNREMVIEQSDNIRPLFDFRKDVVTAVNDFLSSQEKVVIVGVHIRRGDYKEWLDGIYYFSDEAYSRAMKDLEKQLLEKGEKVKFLICSNERIDLRNFSELDCFIIPESSSEKDLYALSKSDYIIGPPSSFSQWASFYGEVPVCYMMCENQESKLSDFSRIISFNTFENGNILDID</sequence>
<name>A0A212JW28_9BACT</name>
<protein>
    <recommendedName>
        <fullName evidence="4">Glycosyl transferase family 11</fullName>
    </recommendedName>
</protein>
<dbReference type="EMBL" id="FLUL01000001">
    <property type="protein sequence ID" value="SBW03597.1"/>
    <property type="molecule type" value="Genomic_DNA"/>
</dbReference>
<keyword evidence="2" id="KW-0808">Transferase</keyword>
<organism evidence="3">
    <name type="scientific">uncultured Dysgonomonas sp</name>
    <dbReference type="NCBI Taxonomy" id="206096"/>
    <lineage>
        <taxon>Bacteria</taxon>
        <taxon>Pseudomonadati</taxon>
        <taxon>Bacteroidota</taxon>
        <taxon>Bacteroidia</taxon>
        <taxon>Bacteroidales</taxon>
        <taxon>Dysgonomonadaceae</taxon>
        <taxon>Dysgonomonas</taxon>
        <taxon>environmental samples</taxon>
    </lineage>
</organism>
<accession>A0A212JW28</accession>
<dbReference type="AlphaFoldDB" id="A0A212JW28"/>
<keyword evidence="1" id="KW-0328">Glycosyltransferase</keyword>
<evidence type="ECO:0008006" key="4">
    <source>
        <dbReference type="Google" id="ProtNLM"/>
    </source>
</evidence>
<proteinExistence type="predicted"/>
<evidence type="ECO:0000313" key="3">
    <source>
        <dbReference type="EMBL" id="SBW03597.1"/>
    </source>
</evidence>
<reference evidence="3" key="1">
    <citation type="submission" date="2016-04" db="EMBL/GenBank/DDBJ databases">
        <authorList>
            <person name="Evans L.H."/>
            <person name="Alamgir A."/>
            <person name="Owens N."/>
            <person name="Weber N.D."/>
            <person name="Virtaneva K."/>
            <person name="Barbian K."/>
            <person name="Babar A."/>
            <person name="Rosenke K."/>
        </authorList>
    </citation>
    <scope>NUCLEOTIDE SEQUENCE</scope>
    <source>
        <strain evidence="3">86-2</strain>
    </source>
</reference>
<gene>
    <name evidence="3" type="ORF">KL86DYS2_12464</name>
</gene>
<dbReference type="RefSeq" id="WP_296950112.1">
    <property type="nucleotide sequence ID" value="NZ_LT599021.1"/>
</dbReference>
<dbReference type="GO" id="GO:0005975">
    <property type="term" value="P:carbohydrate metabolic process"/>
    <property type="evidence" value="ECO:0007669"/>
    <property type="project" value="InterPro"/>
</dbReference>
<dbReference type="GO" id="GO:0008107">
    <property type="term" value="F:galactoside 2-alpha-L-fucosyltransferase activity"/>
    <property type="evidence" value="ECO:0007669"/>
    <property type="project" value="InterPro"/>
</dbReference>
<evidence type="ECO:0000256" key="2">
    <source>
        <dbReference type="ARBA" id="ARBA00022679"/>
    </source>
</evidence>
<evidence type="ECO:0000256" key="1">
    <source>
        <dbReference type="ARBA" id="ARBA00022676"/>
    </source>
</evidence>
<dbReference type="InterPro" id="IPR002516">
    <property type="entry name" value="Glyco_trans_11"/>
</dbReference>
<dbReference type="Pfam" id="PF01531">
    <property type="entry name" value="Glyco_transf_11"/>
    <property type="match status" value="1"/>
</dbReference>